<dbReference type="Gene3D" id="3.30.710.10">
    <property type="entry name" value="Potassium Channel Kv1.1, Chain A"/>
    <property type="match status" value="1"/>
</dbReference>
<reference evidence="2 3" key="1">
    <citation type="submission" date="2021-08" db="EMBL/GenBank/DDBJ databases">
        <title>Draft Genome Sequence of Phanerochaete sordida strain YK-624.</title>
        <authorList>
            <person name="Mori T."/>
            <person name="Dohra H."/>
            <person name="Suzuki T."/>
            <person name="Kawagishi H."/>
            <person name="Hirai H."/>
        </authorList>
    </citation>
    <scope>NUCLEOTIDE SEQUENCE [LARGE SCALE GENOMIC DNA]</scope>
    <source>
        <strain evidence="2 3">YK-624</strain>
    </source>
</reference>
<dbReference type="InterPro" id="IPR000210">
    <property type="entry name" value="BTB/POZ_dom"/>
</dbReference>
<feature type="domain" description="BTB" evidence="1">
    <location>
        <begin position="26"/>
        <end position="96"/>
    </location>
</feature>
<protein>
    <submittedName>
        <fullName evidence="2">BTB domain-containing protein</fullName>
    </submittedName>
</protein>
<evidence type="ECO:0000313" key="3">
    <source>
        <dbReference type="Proteomes" id="UP000703269"/>
    </source>
</evidence>
<keyword evidence="3" id="KW-1185">Reference proteome</keyword>
<dbReference type="OrthoDB" id="3268787at2759"/>
<proteinExistence type="predicted"/>
<dbReference type="InterPro" id="IPR011333">
    <property type="entry name" value="SKP1/BTB/POZ_sf"/>
</dbReference>
<accession>A0A9P3GHT9</accession>
<dbReference type="SMART" id="SM00225">
    <property type="entry name" value="BTB"/>
    <property type="match status" value="1"/>
</dbReference>
<dbReference type="SUPFAM" id="SSF54695">
    <property type="entry name" value="POZ domain"/>
    <property type="match status" value="1"/>
</dbReference>
<gene>
    <name evidence="2" type="ORF">PsYK624_114840</name>
</gene>
<dbReference type="AlphaFoldDB" id="A0A9P3GHT9"/>
<name>A0A9P3GHT9_9APHY</name>
<organism evidence="2 3">
    <name type="scientific">Phanerochaete sordida</name>
    <dbReference type="NCBI Taxonomy" id="48140"/>
    <lineage>
        <taxon>Eukaryota</taxon>
        <taxon>Fungi</taxon>
        <taxon>Dikarya</taxon>
        <taxon>Basidiomycota</taxon>
        <taxon>Agaricomycotina</taxon>
        <taxon>Agaricomycetes</taxon>
        <taxon>Polyporales</taxon>
        <taxon>Phanerochaetaceae</taxon>
        <taxon>Phanerochaete</taxon>
    </lineage>
</organism>
<evidence type="ECO:0000259" key="1">
    <source>
        <dbReference type="PROSITE" id="PS50097"/>
    </source>
</evidence>
<dbReference type="CDD" id="cd18186">
    <property type="entry name" value="BTB_POZ_ZBTB_KLHL-like"/>
    <property type="match status" value="1"/>
</dbReference>
<dbReference type="PROSITE" id="PS50097">
    <property type="entry name" value="BTB"/>
    <property type="match status" value="1"/>
</dbReference>
<comment type="caution">
    <text evidence="2">The sequence shown here is derived from an EMBL/GenBank/DDBJ whole genome shotgun (WGS) entry which is preliminary data.</text>
</comment>
<sequence length="379" mass="42682">MKASRHTANSEARRPSHHQSLYFKDGDLVISASGKSGKTLLYRVHTAILAQFSPIFRDMLLLPTETSDIEKYDGVPIVYLPDDQNDVSEFLQALYNPSYPKFDPCDPDYPLTAEPILKLATKYEVVSMTEHIFDQIKSQWPATLSDYINMELSLASRRSCQTALENPPFPSIYFSCPEPAAAISVVSKYDTSKIPLAAFYTLSTTGQKYSWSKAKELGQCPQNRPARWELLDDANLVRYFKGKYAVSELHSTLEAVIARNARPPSECTPGYHAARAKFNMSLEWEDRQMIKPCAENISSASEKIVKRRICDGSEAVSVVHNANLIMKTYELLDDMPNWELCPSCRSSTRSALQDMMKSTWDSLPMLFGLEKASTRSNPS</sequence>
<evidence type="ECO:0000313" key="2">
    <source>
        <dbReference type="EMBL" id="GJE95300.1"/>
    </source>
</evidence>
<dbReference type="EMBL" id="BPQB01000047">
    <property type="protein sequence ID" value="GJE95300.1"/>
    <property type="molecule type" value="Genomic_DNA"/>
</dbReference>
<dbReference type="Proteomes" id="UP000703269">
    <property type="component" value="Unassembled WGS sequence"/>
</dbReference>